<evidence type="ECO:0000256" key="1">
    <source>
        <dbReference type="ARBA" id="ARBA00022553"/>
    </source>
</evidence>
<dbReference type="Proteomes" id="UP000179266">
    <property type="component" value="Unassembled WGS sequence"/>
</dbReference>
<dbReference type="PANTHER" id="PTHR44591">
    <property type="entry name" value="STRESS RESPONSE REGULATOR PROTEIN 1"/>
    <property type="match status" value="1"/>
</dbReference>
<keyword evidence="4" id="KW-0472">Membrane</keyword>
<gene>
    <name evidence="6" type="ORF">A2161_14770</name>
</gene>
<protein>
    <recommendedName>
        <fullName evidence="5">Response regulatory domain-containing protein</fullName>
    </recommendedName>
</protein>
<name>A0A1F7S4Y4_9BACT</name>
<feature type="domain" description="Response regulatory" evidence="5">
    <location>
        <begin position="8"/>
        <end position="123"/>
    </location>
</feature>
<proteinExistence type="predicted"/>
<dbReference type="GO" id="GO:0000160">
    <property type="term" value="P:phosphorelay signal transduction system"/>
    <property type="evidence" value="ECO:0007669"/>
    <property type="project" value="UniProtKB-KW"/>
</dbReference>
<evidence type="ECO:0000256" key="4">
    <source>
        <dbReference type="SAM" id="Phobius"/>
    </source>
</evidence>
<dbReference type="PROSITE" id="PS50110">
    <property type="entry name" value="RESPONSE_REGULATORY"/>
    <property type="match status" value="1"/>
</dbReference>
<keyword evidence="2" id="KW-0902">Two-component regulatory system</keyword>
<sequence length="168" mass="19356">MINFKKPTVFIVEDDPAFSKLMEKTLRESGYTNVKIYLSGDKCIDDIQNTKPDIVLQDFAMPGLNGLEIMKKIKNMYPDTEFLFLSGQSNIKIAVETLKQGAFDYIVKDEVAQKNVIQKIGKILYIHKLQHEKKMSAYGKWLFLIILIASWAIFALLWYLGLLKEVIM</sequence>
<evidence type="ECO:0000259" key="5">
    <source>
        <dbReference type="PROSITE" id="PS50110"/>
    </source>
</evidence>
<accession>A0A1F7S4Y4</accession>
<organism evidence="6 7">
    <name type="scientific">Candidatus Schekmanbacteria bacterium RBG_13_48_7</name>
    <dbReference type="NCBI Taxonomy" id="1817878"/>
    <lineage>
        <taxon>Bacteria</taxon>
        <taxon>Candidatus Schekmaniibacteriota</taxon>
    </lineage>
</organism>
<dbReference type="AlphaFoldDB" id="A0A1F7S4Y4"/>
<evidence type="ECO:0000256" key="2">
    <source>
        <dbReference type="ARBA" id="ARBA00023012"/>
    </source>
</evidence>
<reference evidence="6 7" key="1">
    <citation type="journal article" date="2016" name="Nat. Commun.">
        <title>Thousands of microbial genomes shed light on interconnected biogeochemical processes in an aquifer system.</title>
        <authorList>
            <person name="Anantharaman K."/>
            <person name="Brown C.T."/>
            <person name="Hug L.A."/>
            <person name="Sharon I."/>
            <person name="Castelle C.J."/>
            <person name="Probst A.J."/>
            <person name="Thomas B.C."/>
            <person name="Singh A."/>
            <person name="Wilkins M.J."/>
            <person name="Karaoz U."/>
            <person name="Brodie E.L."/>
            <person name="Williams K.H."/>
            <person name="Hubbard S.S."/>
            <person name="Banfield J.F."/>
        </authorList>
    </citation>
    <scope>NUCLEOTIDE SEQUENCE [LARGE SCALE GENOMIC DNA]</scope>
</reference>
<keyword evidence="4" id="KW-0812">Transmembrane</keyword>
<dbReference type="InterPro" id="IPR001789">
    <property type="entry name" value="Sig_transdc_resp-reg_receiver"/>
</dbReference>
<dbReference type="Pfam" id="PF00072">
    <property type="entry name" value="Response_reg"/>
    <property type="match status" value="1"/>
</dbReference>
<evidence type="ECO:0000313" key="7">
    <source>
        <dbReference type="Proteomes" id="UP000179266"/>
    </source>
</evidence>
<dbReference type="SMART" id="SM00448">
    <property type="entry name" value="REC"/>
    <property type="match status" value="1"/>
</dbReference>
<evidence type="ECO:0000313" key="6">
    <source>
        <dbReference type="EMBL" id="OGL48875.1"/>
    </source>
</evidence>
<dbReference type="CDD" id="cd00156">
    <property type="entry name" value="REC"/>
    <property type="match status" value="1"/>
</dbReference>
<dbReference type="InterPro" id="IPR050595">
    <property type="entry name" value="Bact_response_regulator"/>
</dbReference>
<feature type="modified residue" description="4-aspartylphosphate" evidence="3">
    <location>
        <position position="58"/>
    </location>
</feature>
<keyword evidence="1 3" id="KW-0597">Phosphoprotein</keyword>
<dbReference type="InterPro" id="IPR011006">
    <property type="entry name" value="CheY-like_superfamily"/>
</dbReference>
<evidence type="ECO:0000256" key="3">
    <source>
        <dbReference type="PROSITE-ProRule" id="PRU00169"/>
    </source>
</evidence>
<feature type="transmembrane region" description="Helical" evidence="4">
    <location>
        <begin position="141"/>
        <end position="160"/>
    </location>
</feature>
<dbReference type="Gene3D" id="3.40.50.2300">
    <property type="match status" value="1"/>
</dbReference>
<dbReference type="SUPFAM" id="SSF52172">
    <property type="entry name" value="CheY-like"/>
    <property type="match status" value="1"/>
</dbReference>
<dbReference type="PANTHER" id="PTHR44591:SF14">
    <property type="entry name" value="PROTEIN PILG"/>
    <property type="match status" value="1"/>
</dbReference>
<dbReference type="EMBL" id="MGDD01000028">
    <property type="protein sequence ID" value="OGL48875.1"/>
    <property type="molecule type" value="Genomic_DNA"/>
</dbReference>
<keyword evidence="4" id="KW-1133">Transmembrane helix</keyword>
<comment type="caution">
    <text evidence="6">The sequence shown here is derived from an EMBL/GenBank/DDBJ whole genome shotgun (WGS) entry which is preliminary data.</text>
</comment>